<gene>
    <name evidence="11" type="primary">LOC109708078</name>
</gene>
<dbReference type="GeneID" id="109708078"/>
<keyword evidence="2" id="KW-0938">Abscisic acid signaling pathway</keyword>
<feature type="coiled-coil region" evidence="7">
    <location>
        <begin position="140"/>
        <end position="174"/>
    </location>
</feature>
<dbReference type="Pfam" id="PF00170">
    <property type="entry name" value="bZIP_1"/>
    <property type="match status" value="1"/>
</dbReference>
<dbReference type="FunFam" id="1.20.5.170:FF:000036">
    <property type="entry name" value="ABSCISIC ACID-INSENSITIVE 5-like protein 2"/>
    <property type="match status" value="1"/>
</dbReference>
<dbReference type="GO" id="GO:0045893">
    <property type="term" value="P:positive regulation of DNA-templated transcription"/>
    <property type="evidence" value="ECO:0007669"/>
    <property type="project" value="InterPro"/>
</dbReference>
<reference evidence="11" key="2">
    <citation type="submission" date="2025-08" db="UniProtKB">
        <authorList>
            <consortium name="RefSeq"/>
        </authorList>
    </citation>
    <scope>IDENTIFICATION</scope>
    <source>
        <tissue evidence="11">Leaf</tissue>
    </source>
</reference>
<evidence type="ECO:0000256" key="3">
    <source>
        <dbReference type="ARBA" id="ARBA00023015"/>
    </source>
</evidence>
<dbReference type="SMART" id="SM00338">
    <property type="entry name" value="BRLZ"/>
    <property type="match status" value="1"/>
</dbReference>
<dbReference type="Gene3D" id="1.20.5.170">
    <property type="match status" value="1"/>
</dbReference>
<dbReference type="PANTHER" id="PTHR22952">
    <property type="entry name" value="CAMP-RESPONSE ELEMENT BINDING PROTEIN-RELATED"/>
    <property type="match status" value="1"/>
</dbReference>
<dbReference type="InterPro" id="IPR043452">
    <property type="entry name" value="BZIP46-like"/>
</dbReference>
<dbReference type="PROSITE" id="PS00036">
    <property type="entry name" value="BZIP_BASIC"/>
    <property type="match status" value="1"/>
</dbReference>
<dbReference type="OrthoDB" id="644067at2759"/>
<organism evidence="10 11">
    <name type="scientific">Ananas comosus</name>
    <name type="common">Pineapple</name>
    <name type="synonym">Ananas ananas</name>
    <dbReference type="NCBI Taxonomy" id="4615"/>
    <lineage>
        <taxon>Eukaryota</taxon>
        <taxon>Viridiplantae</taxon>
        <taxon>Streptophyta</taxon>
        <taxon>Embryophyta</taxon>
        <taxon>Tracheophyta</taxon>
        <taxon>Spermatophyta</taxon>
        <taxon>Magnoliopsida</taxon>
        <taxon>Liliopsida</taxon>
        <taxon>Poales</taxon>
        <taxon>Bromeliaceae</taxon>
        <taxon>Bromelioideae</taxon>
        <taxon>Ananas</taxon>
    </lineage>
</organism>
<evidence type="ECO:0000256" key="2">
    <source>
        <dbReference type="ARBA" id="ARBA00022682"/>
    </source>
</evidence>
<dbReference type="AlphaFoldDB" id="A0A6P5EP40"/>
<evidence type="ECO:0000256" key="5">
    <source>
        <dbReference type="ARBA" id="ARBA00023163"/>
    </source>
</evidence>
<evidence type="ECO:0000313" key="10">
    <source>
        <dbReference type="Proteomes" id="UP000515123"/>
    </source>
</evidence>
<keyword evidence="3" id="KW-0805">Transcription regulation</keyword>
<protein>
    <submittedName>
        <fullName evidence="11">BZIP transcription factor 27-like isoform X1</fullName>
    </submittedName>
</protein>
<evidence type="ECO:0000256" key="4">
    <source>
        <dbReference type="ARBA" id="ARBA00023125"/>
    </source>
</evidence>
<dbReference type="RefSeq" id="XP_020085257.1">
    <property type="nucleotide sequence ID" value="XM_020229668.1"/>
</dbReference>
<accession>A0A6P5EP40</accession>
<evidence type="ECO:0000256" key="8">
    <source>
        <dbReference type="SAM" id="MobiDB-lite"/>
    </source>
</evidence>
<feature type="domain" description="BZIP" evidence="9">
    <location>
        <begin position="115"/>
        <end position="164"/>
    </location>
</feature>
<keyword evidence="4" id="KW-0238">DNA-binding</keyword>
<dbReference type="InterPro" id="IPR004827">
    <property type="entry name" value="bZIP"/>
</dbReference>
<comment type="subcellular location">
    <subcellularLocation>
        <location evidence="1">Nucleus</location>
    </subcellularLocation>
</comment>
<dbReference type="GO" id="GO:0005634">
    <property type="term" value="C:nucleus"/>
    <property type="evidence" value="ECO:0007669"/>
    <property type="project" value="UniProtKB-SubCell"/>
</dbReference>
<dbReference type="GO" id="GO:0009738">
    <property type="term" value="P:abscisic acid-activated signaling pathway"/>
    <property type="evidence" value="ECO:0007669"/>
    <property type="project" value="UniProtKB-KW"/>
</dbReference>
<dbReference type="InterPro" id="IPR046347">
    <property type="entry name" value="bZIP_sf"/>
</dbReference>
<evidence type="ECO:0000313" key="11">
    <source>
        <dbReference type="RefSeq" id="XP_020085257.1"/>
    </source>
</evidence>
<dbReference type="PANTHER" id="PTHR22952:SF433">
    <property type="entry name" value="PROTEIN FD"/>
    <property type="match status" value="1"/>
</dbReference>
<feature type="region of interest" description="Disordered" evidence="8">
    <location>
        <begin position="106"/>
        <end position="135"/>
    </location>
</feature>
<dbReference type="GO" id="GO:0003677">
    <property type="term" value="F:DNA binding"/>
    <property type="evidence" value="ECO:0007669"/>
    <property type="project" value="UniProtKB-KW"/>
</dbReference>
<dbReference type="PROSITE" id="PS50217">
    <property type="entry name" value="BZIP"/>
    <property type="match status" value="1"/>
</dbReference>
<keyword evidence="7" id="KW-0175">Coiled coil</keyword>
<dbReference type="Proteomes" id="UP000515123">
    <property type="component" value="Linkage group 3"/>
</dbReference>
<dbReference type="GO" id="GO:0003700">
    <property type="term" value="F:DNA-binding transcription factor activity"/>
    <property type="evidence" value="ECO:0007669"/>
    <property type="project" value="InterPro"/>
</dbReference>
<evidence type="ECO:0000259" key="9">
    <source>
        <dbReference type="PROSITE" id="PS50217"/>
    </source>
</evidence>
<keyword evidence="10" id="KW-1185">Reference proteome</keyword>
<dbReference type="SUPFAM" id="SSF57959">
    <property type="entry name" value="Leucine zipper domain"/>
    <property type="match status" value="1"/>
</dbReference>
<dbReference type="CDD" id="cd14707">
    <property type="entry name" value="bZIP_plant_BZIP46"/>
    <property type="match status" value="1"/>
</dbReference>
<evidence type="ECO:0000256" key="7">
    <source>
        <dbReference type="SAM" id="Coils"/>
    </source>
</evidence>
<evidence type="ECO:0000256" key="6">
    <source>
        <dbReference type="ARBA" id="ARBA00023242"/>
    </source>
</evidence>
<evidence type="ECO:0000256" key="1">
    <source>
        <dbReference type="ARBA" id="ARBA00004123"/>
    </source>
</evidence>
<proteinExistence type="predicted"/>
<sequence length="190" mass="20448">MEELWRDIALSAVTAATASTSLDLGTSNPSCDDASLQDFLAGPLNRPLVLPPPTPLPPSPAEGLGLCLNSAPADFNDTNASMTAAAPPHAPQFDAYFCPANSSSGFSSTGGSSTRDHRHKRMIKNRESAARSRARKQAYTNELEIEVAHLLEENAKLKKQYEELAVAAAQLLQKHSPKKLLITILRKCKV</sequence>
<keyword evidence="6" id="KW-0539">Nucleus</keyword>
<reference evidence="10" key="1">
    <citation type="journal article" date="2015" name="Nat. Genet.">
        <title>The pineapple genome and the evolution of CAM photosynthesis.</title>
        <authorList>
            <person name="Ming R."/>
            <person name="VanBuren R."/>
            <person name="Wai C.M."/>
            <person name="Tang H."/>
            <person name="Schatz M.C."/>
            <person name="Bowers J.E."/>
            <person name="Lyons E."/>
            <person name="Wang M.L."/>
            <person name="Chen J."/>
            <person name="Biggers E."/>
            <person name="Zhang J."/>
            <person name="Huang L."/>
            <person name="Zhang L."/>
            <person name="Miao W."/>
            <person name="Zhang J."/>
            <person name="Ye Z."/>
            <person name="Miao C."/>
            <person name="Lin Z."/>
            <person name="Wang H."/>
            <person name="Zhou H."/>
            <person name="Yim W.C."/>
            <person name="Priest H.D."/>
            <person name="Zheng C."/>
            <person name="Woodhouse M."/>
            <person name="Edger P.P."/>
            <person name="Guyot R."/>
            <person name="Guo H.B."/>
            <person name="Guo H."/>
            <person name="Zheng G."/>
            <person name="Singh R."/>
            <person name="Sharma A."/>
            <person name="Min X."/>
            <person name="Zheng Y."/>
            <person name="Lee H."/>
            <person name="Gurtowski J."/>
            <person name="Sedlazeck F.J."/>
            <person name="Harkess A."/>
            <person name="McKain M.R."/>
            <person name="Liao Z."/>
            <person name="Fang J."/>
            <person name="Liu J."/>
            <person name="Zhang X."/>
            <person name="Zhang Q."/>
            <person name="Hu W."/>
            <person name="Qin Y."/>
            <person name="Wang K."/>
            <person name="Chen L.Y."/>
            <person name="Shirley N."/>
            <person name="Lin Y.R."/>
            <person name="Liu L.Y."/>
            <person name="Hernandez A.G."/>
            <person name="Wright C.L."/>
            <person name="Bulone V."/>
            <person name="Tuskan G.A."/>
            <person name="Heath K."/>
            <person name="Zee F."/>
            <person name="Moore P.H."/>
            <person name="Sunkar R."/>
            <person name="Leebens-Mack J.H."/>
            <person name="Mockler T."/>
            <person name="Bennetzen J.L."/>
            <person name="Freeling M."/>
            <person name="Sankoff D."/>
            <person name="Paterson A.H."/>
            <person name="Zhu X."/>
            <person name="Yang X."/>
            <person name="Smith J.A."/>
            <person name="Cushman J.C."/>
            <person name="Paull R.E."/>
            <person name="Yu Q."/>
        </authorList>
    </citation>
    <scope>NUCLEOTIDE SEQUENCE [LARGE SCALE GENOMIC DNA]</scope>
    <source>
        <strain evidence="10">cv. F153</strain>
    </source>
</reference>
<name>A0A6P5EP40_ANACO</name>
<keyword evidence="5" id="KW-0804">Transcription</keyword>